<organism evidence="2 3">
    <name type="scientific">Nocardioides fonticola</name>
    <dbReference type="NCBI Taxonomy" id="450363"/>
    <lineage>
        <taxon>Bacteria</taxon>
        <taxon>Bacillati</taxon>
        <taxon>Actinomycetota</taxon>
        <taxon>Actinomycetes</taxon>
        <taxon>Propionibacteriales</taxon>
        <taxon>Nocardioidaceae</taxon>
        <taxon>Nocardioides</taxon>
    </lineage>
</organism>
<evidence type="ECO:0000256" key="1">
    <source>
        <dbReference type="SAM" id="MobiDB-lite"/>
    </source>
</evidence>
<feature type="compositionally biased region" description="Basic and acidic residues" evidence="1">
    <location>
        <begin position="51"/>
        <end position="74"/>
    </location>
</feature>
<accession>A0ABP7XJV5</accession>
<dbReference type="EMBL" id="BAAAZH010000016">
    <property type="protein sequence ID" value="GAA4120469.1"/>
    <property type="molecule type" value="Genomic_DNA"/>
</dbReference>
<protein>
    <recommendedName>
        <fullName evidence="4">Zinc ribbon domain-containing protein</fullName>
    </recommendedName>
</protein>
<keyword evidence="3" id="KW-1185">Reference proteome</keyword>
<evidence type="ECO:0000313" key="2">
    <source>
        <dbReference type="EMBL" id="GAA4120469.1"/>
    </source>
</evidence>
<feature type="compositionally biased region" description="Low complexity" evidence="1">
    <location>
        <begin position="97"/>
        <end position="107"/>
    </location>
</feature>
<comment type="caution">
    <text evidence="2">The sequence shown here is derived from an EMBL/GenBank/DDBJ whole genome shotgun (WGS) entry which is preliminary data.</text>
</comment>
<reference evidence="3" key="1">
    <citation type="journal article" date="2019" name="Int. J. Syst. Evol. Microbiol.">
        <title>The Global Catalogue of Microorganisms (GCM) 10K type strain sequencing project: providing services to taxonomists for standard genome sequencing and annotation.</title>
        <authorList>
            <consortium name="The Broad Institute Genomics Platform"/>
            <consortium name="The Broad Institute Genome Sequencing Center for Infectious Disease"/>
            <person name="Wu L."/>
            <person name="Ma J."/>
        </authorList>
    </citation>
    <scope>NUCLEOTIDE SEQUENCE [LARGE SCALE GENOMIC DNA]</scope>
    <source>
        <strain evidence="3">JCM 16703</strain>
    </source>
</reference>
<proteinExistence type="predicted"/>
<gene>
    <name evidence="2" type="ORF">GCM10022215_24130</name>
</gene>
<sequence length="114" mass="12422">MLALGEYETGVCEGCGWHEQLADQIHVTADTKVCPICAGLDRWRRVQAAADKAHRDSQGGDPDPRAPDPADGRRTRTRVLTADEVEAHEERQRQRAARTGATTTSSAPSDVEGR</sequence>
<evidence type="ECO:0008006" key="4">
    <source>
        <dbReference type="Google" id="ProtNLM"/>
    </source>
</evidence>
<name>A0ABP7XJV5_9ACTN</name>
<feature type="region of interest" description="Disordered" evidence="1">
    <location>
        <begin position="47"/>
        <end position="114"/>
    </location>
</feature>
<evidence type="ECO:0000313" key="3">
    <source>
        <dbReference type="Proteomes" id="UP001501495"/>
    </source>
</evidence>
<dbReference type="Proteomes" id="UP001501495">
    <property type="component" value="Unassembled WGS sequence"/>
</dbReference>